<feature type="transmembrane region" description="Helical" evidence="7">
    <location>
        <begin position="146"/>
        <end position="166"/>
    </location>
</feature>
<dbReference type="PANTHER" id="PTHR30176">
    <property type="entry name" value="FERREDOXIN-TYPE PROTEIN NAPH"/>
    <property type="match status" value="1"/>
</dbReference>
<gene>
    <name evidence="9" type="ORF">RM540_13620</name>
</gene>
<evidence type="ECO:0000256" key="6">
    <source>
        <dbReference type="ARBA" id="ARBA00023014"/>
    </source>
</evidence>
<keyword evidence="3" id="KW-0479">Metal-binding</keyword>
<organism evidence="9 10">
    <name type="scientific">Rubrivirga litoralis</name>
    <dbReference type="NCBI Taxonomy" id="3075598"/>
    <lineage>
        <taxon>Bacteria</taxon>
        <taxon>Pseudomonadati</taxon>
        <taxon>Rhodothermota</taxon>
        <taxon>Rhodothermia</taxon>
        <taxon>Rhodothermales</taxon>
        <taxon>Rubricoccaceae</taxon>
        <taxon>Rubrivirga</taxon>
    </lineage>
</organism>
<feature type="transmembrane region" description="Helical" evidence="7">
    <location>
        <begin position="231"/>
        <end position="254"/>
    </location>
</feature>
<feature type="transmembrane region" description="Helical" evidence="7">
    <location>
        <begin position="293"/>
        <end position="315"/>
    </location>
</feature>
<evidence type="ECO:0000256" key="1">
    <source>
        <dbReference type="ARBA" id="ARBA00022448"/>
    </source>
</evidence>
<proteinExistence type="predicted"/>
<dbReference type="InterPro" id="IPR017896">
    <property type="entry name" value="4Fe4S_Fe-S-bd"/>
</dbReference>
<feature type="transmembrane region" description="Helical" evidence="7">
    <location>
        <begin position="27"/>
        <end position="47"/>
    </location>
</feature>
<name>A0ABU3BU30_9BACT</name>
<evidence type="ECO:0000256" key="7">
    <source>
        <dbReference type="SAM" id="Phobius"/>
    </source>
</evidence>
<comment type="caution">
    <text evidence="9">The sequence shown here is derived from an EMBL/GenBank/DDBJ whole genome shotgun (WGS) entry which is preliminary data.</text>
</comment>
<keyword evidence="2" id="KW-0004">4Fe-4S</keyword>
<keyword evidence="4" id="KW-0249">Electron transport</keyword>
<evidence type="ECO:0000256" key="4">
    <source>
        <dbReference type="ARBA" id="ARBA00022982"/>
    </source>
</evidence>
<dbReference type="InterPro" id="IPR017900">
    <property type="entry name" value="4Fe4S_Fe_S_CS"/>
</dbReference>
<feature type="transmembrane region" description="Helical" evidence="7">
    <location>
        <begin position="178"/>
        <end position="197"/>
    </location>
</feature>
<feature type="domain" description="4Fe-4S ferredoxin-type" evidence="8">
    <location>
        <begin position="408"/>
        <end position="437"/>
    </location>
</feature>
<dbReference type="Pfam" id="PF12801">
    <property type="entry name" value="Fer4_5"/>
    <property type="match status" value="2"/>
</dbReference>
<keyword evidence="7" id="KW-0812">Transmembrane</keyword>
<dbReference type="RefSeq" id="WP_311665037.1">
    <property type="nucleotide sequence ID" value="NZ_JAVRHT010000038.1"/>
</dbReference>
<protein>
    <submittedName>
        <fullName evidence="9">4Fe-4S binding protein</fullName>
    </submittedName>
</protein>
<evidence type="ECO:0000313" key="10">
    <source>
        <dbReference type="Proteomes" id="UP001267426"/>
    </source>
</evidence>
<dbReference type="PANTHER" id="PTHR30176:SF3">
    <property type="entry name" value="FERREDOXIN-TYPE PROTEIN NAPH"/>
    <property type="match status" value="1"/>
</dbReference>
<dbReference type="InterPro" id="IPR051684">
    <property type="entry name" value="Electron_Trans/Redox"/>
</dbReference>
<evidence type="ECO:0000259" key="8">
    <source>
        <dbReference type="PROSITE" id="PS51379"/>
    </source>
</evidence>
<keyword evidence="1" id="KW-0813">Transport</keyword>
<dbReference type="Gene3D" id="3.30.70.20">
    <property type="match status" value="1"/>
</dbReference>
<reference evidence="9 10" key="1">
    <citation type="submission" date="2023-09" db="EMBL/GenBank/DDBJ databases">
        <authorList>
            <person name="Rey-Velasco X."/>
        </authorList>
    </citation>
    <scope>NUCLEOTIDE SEQUENCE [LARGE SCALE GENOMIC DNA]</scope>
    <source>
        <strain evidence="9 10">F394</strain>
    </source>
</reference>
<feature type="transmembrane region" description="Helical" evidence="7">
    <location>
        <begin position="53"/>
        <end position="75"/>
    </location>
</feature>
<feature type="domain" description="4Fe-4S ferredoxin-type" evidence="8">
    <location>
        <begin position="377"/>
        <end position="405"/>
    </location>
</feature>
<keyword evidence="7" id="KW-0472">Membrane</keyword>
<keyword evidence="7" id="KW-1133">Transmembrane helix</keyword>
<evidence type="ECO:0000256" key="3">
    <source>
        <dbReference type="ARBA" id="ARBA00022723"/>
    </source>
</evidence>
<keyword evidence="5" id="KW-0408">Iron</keyword>
<keyword evidence="10" id="KW-1185">Reference proteome</keyword>
<dbReference type="Pfam" id="PF13187">
    <property type="entry name" value="Fer4_9"/>
    <property type="match status" value="1"/>
</dbReference>
<dbReference type="PROSITE" id="PS51379">
    <property type="entry name" value="4FE4S_FER_2"/>
    <property type="match status" value="2"/>
</dbReference>
<dbReference type="EMBL" id="JAVRHT010000038">
    <property type="protein sequence ID" value="MDT0632794.1"/>
    <property type="molecule type" value="Genomic_DNA"/>
</dbReference>
<evidence type="ECO:0000256" key="2">
    <source>
        <dbReference type="ARBA" id="ARBA00022485"/>
    </source>
</evidence>
<sequence>MPDLPLAQPRLALFDNPAFRPTAVQRLGLALVGVGGVAGVVALASDLGARHPLAFSLAFLGGLSAGGVVYALGGLARSAGVHNEGTMFSSNEARGAVGWTVGVVLTGLYVVLYFWPAALGGLIPLGDPLSRLVRGMPATLANGGQWFLYSTLYTLAVLVMGVRAFVRYRHSRYHLVRTVSVVFFQTVIAFALPYVLVRLQEPELYLHYTWPLDFDLFFPWKVAELREAGQLGVAMVVWGAVLLAVVTPVLTYFFGKRWYCSWVCGCGGLAETAGDPYRHLSDKGLTAWRVERWMVHGVLALIVAGTALLWVAAVADVAWLDATAGTFSWLYGLLIGSVFAGVVGVGFYPIMGSRVWCRFGCPMAAILGLQQRFFSRFRITTNGGQCISCGQCSAYCEMGIDVKWYAQRGQNVVRAACVGCGICATVCPRGVLRLENGPDTSGPSRAGRPVNNLIADLDILDDALFETAPPAAGPPVGRGGPTVERAS</sequence>
<keyword evidence="6" id="KW-0411">Iron-sulfur</keyword>
<dbReference type="PROSITE" id="PS00198">
    <property type="entry name" value="4FE4S_FER_1"/>
    <property type="match status" value="1"/>
</dbReference>
<evidence type="ECO:0000313" key="9">
    <source>
        <dbReference type="EMBL" id="MDT0632794.1"/>
    </source>
</evidence>
<dbReference type="Proteomes" id="UP001267426">
    <property type="component" value="Unassembled WGS sequence"/>
</dbReference>
<dbReference type="SUPFAM" id="SSF54862">
    <property type="entry name" value="4Fe-4S ferredoxins"/>
    <property type="match status" value="1"/>
</dbReference>
<accession>A0ABU3BU30</accession>
<feature type="transmembrane region" description="Helical" evidence="7">
    <location>
        <begin position="96"/>
        <end position="115"/>
    </location>
</feature>
<feature type="transmembrane region" description="Helical" evidence="7">
    <location>
        <begin position="327"/>
        <end position="348"/>
    </location>
</feature>
<evidence type="ECO:0000256" key="5">
    <source>
        <dbReference type="ARBA" id="ARBA00023004"/>
    </source>
</evidence>